<protein>
    <recommendedName>
        <fullName evidence="6">Glycosyl hydrolase family 92 domain-containing protein</fullName>
    </recommendedName>
</protein>
<dbReference type="InterPro" id="IPR008928">
    <property type="entry name" value="6-hairpin_glycosidase_sf"/>
</dbReference>
<dbReference type="InterPro" id="IPR050883">
    <property type="entry name" value="PNGase"/>
</dbReference>
<evidence type="ECO:0000256" key="1">
    <source>
        <dbReference type="SAM" id="MobiDB-lite"/>
    </source>
</evidence>
<dbReference type="EMBL" id="LAEV01001117">
    <property type="protein sequence ID" value="KKA28861.1"/>
    <property type="molecule type" value="Genomic_DNA"/>
</dbReference>
<gene>
    <name evidence="4" type="ORF">TD95_000292</name>
</gene>
<dbReference type="OrthoDB" id="449263at2759"/>
<dbReference type="Gene3D" id="3.30.2080.10">
    <property type="entry name" value="GH92 mannosidase domain"/>
    <property type="match status" value="1"/>
</dbReference>
<feature type="region of interest" description="Disordered" evidence="1">
    <location>
        <begin position="182"/>
        <end position="207"/>
    </location>
</feature>
<dbReference type="Gene3D" id="2.70.98.10">
    <property type="match status" value="1"/>
</dbReference>
<dbReference type="PANTHER" id="PTHR12143:SF42">
    <property type="entry name" value="PUTATIVE SUBFAMILY (AFU_ORTHOLOGUE AFUA_6G13760)-RELATED"/>
    <property type="match status" value="1"/>
</dbReference>
<dbReference type="InterPro" id="IPR041371">
    <property type="entry name" value="GH92_N"/>
</dbReference>
<dbReference type="FunFam" id="1.20.1050.60:FF:000002">
    <property type="entry name" value="Glycosyl hydrolase family 92"/>
    <property type="match status" value="1"/>
</dbReference>
<dbReference type="GO" id="GO:0000224">
    <property type="term" value="F:peptide-N4-(N-acetyl-beta-glucosaminyl)asparagine amidase activity"/>
    <property type="evidence" value="ECO:0007669"/>
    <property type="project" value="TreeGrafter"/>
</dbReference>
<proteinExistence type="predicted"/>
<feature type="domain" description="Glycosyl hydrolase family 92 N-terminal" evidence="3">
    <location>
        <begin position="53"/>
        <end position="320"/>
    </location>
</feature>
<dbReference type="Gene3D" id="1.20.1610.10">
    <property type="entry name" value="alpha-1,2-mannosidases domains"/>
    <property type="match status" value="1"/>
</dbReference>
<organism evidence="4 5">
    <name type="scientific">Thielaviopsis punctulata</name>
    <dbReference type="NCBI Taxonomy" id="72032"/>
    <lineage>
        <taxon>Eukaryota</taxon>
        <taxon>Fungi</taxon>
        <taxon>Dikarya</taxon>
        <taxon>Ascomycota</taxon>
        <taxon>Pezizomycotina</taxon>
        <taxon>Sordariomycetes</taxon>
        <taxon>Hypocreomycetidae</taxon>
        <taxon>Microascales</taxon>
        <taxon>Ceratocystidaceae</taxon>
        <taxon>Thielaviopsis</taxon>
    </lineage>
</organism>
<evidence type="ECO:0000259" key="3">
    <source>
        <dbReference type="Pfam" id="PF17678"/>
    </source>
</evidence>
<dbReference type="PANTHER" id="PTHR12143">
    <property type="entry name" value="PEPTIDE N-GLYCANASE PNGASE -RELATED"/>
    <property type="match status" value="1"/>
</dbReference>
<feature type="domain" description="Glycosyl hydrolase family 92" evidence="2">
    <location>
        <begin position="326"/>
        <end position="805"/>
    </location>
</feature>
<reference evidence="4 5" key="1">
    <citation type="submission" date="2015-03" db="EMBL/GenBank/DDBJ databases">
        <authorList>
            <person name="Radwan O."/>
            <person name="Al-Naeli F.A."/>
            <person name="Rendon G.A."/>
            <person name="Fields C."/>
        </authorList>
    </citation>
    <scope>NUCLEOTIDE SEQUENCE [LARGE SCALE GENOMIC DNA]</scope>
    <source>
        <strain evidence="4">CR-DP1</strain>
    </source>
</reference>
<dbReference type="InterPro" id="IPR005887">
    <property type="entry name" value="GH92_a_mannosidase_put"/>
</dbReference>
<dbReference type="GO" id="GO:0005634">
    <property type="term" value="C:nucleus"/>
    <property type="evidence" value="ECO:0007669"/>
    <property type="project" value="TreeGrafter"/>
</dbReference>
<dbReference type="Gene3D" id="1.20.1050.60">
    <property type="entry name" value="alpha-1,2-mannosidase"/>
    <property type="match status" value="1"/>
</dbReference>
<dbReference type="NCBIfam" id="TIGR01180">
    <property type="entry name" value="aman2_put"/>
    <property type="match status" value="1"/>
</dbReference>
<dbReference type="GO" id="GO:0030246">
    <property type="term" value="F:carbohydrate binding"/>
    <property type="evidence" value="ECO:0007669"/>
    <property type="project" value="InterPro"/>
</dbReference>
<sequence length="831" mass="92163">MSAIAPFRIAKPVRLALVVVFLIAAFFLLQPQSFPETARISAGRLRSDDIVRFINPLIGTVNGGHVFPGPSLPYGMAKPCPDTDSRAENAAGYVSDDAPVLGFSQLHDSGMAHNPSFGNFPIFVHPGCPENDPAKCQFGPDQRKIARVNDSARASPGYFSLGLVSGVHAEMTATMHANLFRFTTPGTPQTDPEQNPRSATPQSDSAIGSSPLVLIEVTDLMRSRSAGAASVDVQNRRMSGWGQFRPSFGSGSYSAYFCADVRGGEIIASGIFNGPNVNDSVQAIDDAAARHGGGYRGVWMQFKGTQSAQDNEFLVRVGMSFMSVEQACQNAEREIPDFEFAKTHRAAEQAWREKLSSISVNAEGVSNDMRTVFWSGLYRSLLSPQNYTGENQLWESSEPYFDSFYCIWDSFRAQHPLLTIIDPEAQTEMIRALIDIFKFEGKLPDCRMQFSKGYTQGGSNADIVIADAYIKNLHKGINWTFAYDAVVSDAEVVPRDWGLGGRGNLDSWFQYGYIASDHKDHLATGPHSRTVSRTVEYAYDDFCIAHLSRALGRVDDEKKYMNRSGFWKNLWNPDQADIYTELDGKTPVEHRSGFTGFLMPRKMDGSFIYQPVRTCSPVDDMHRCYYDTALHTYEGSPWLYTFFVPQNMAGLISTLGGREAFIQRLHFFHESGIAYMGNEQSFLTVYQFHYGGRPALSAHWVNRYIPAQFNASINGIPGNDDCAMGAFSSMAMMGFFPVAGQSVYLLSVPFFKEVRLRSYEGARDAVITRVGEGKYVQSATLNGQAYTKNWISHEFFQKGGALEIVAGEYESEWGTKTEDLPPSYEAVPMSV</sequence>
<dbReference type="Pfam" id="PF07971">
    <property type="entry name" value="Glyco_hydro_92"/>
    <property type="match status" value="1"/>
</dbReference>
<evidence type="ECO:0000259" key="2">
    <source>
        <dbReference type="Pfam" id="PF07971"/>
    </source>
</evidence>
<dbReference type="AlphaFoldDB" id="A0A0F4ZFG1"/>
<evidence type="ECO:0008006" key="6">
    <source>
        <dbReference type="Google" id="ProtNLM"/>
    </source>
</evidence>
<evidence type="ECO:0000313" key="4">
    <source>
        <dbReference type="EMBL" id="KKA28861.1"/>
    </source>
</evidence>
<dbReference type="InterPro" id="IPR014718">
    <property type="entry name" value="GH-type_carb-bd"/>
</dbReference>
<evidence type="ECO:0000313" key="5">
    <source>
        <dbReference type="Proteomes" id="UP000033483"/>
    </source>
</evidence>
<dbReference type="InterPro" id="IPR012939">
    <property type="entry name" value="Glyco_hydro_92"/>
</dbReference>
<accession>A0A0F4ZFG1</accession>
<feature type="compositionally biased region" description="Polar residues" evidence="1">
    <location>
        <begin position="184"/>
        <end position="207"/>
    </location>
</feature>
<dbReference type="GO" id="GO:0006516">
    <property type="term" value="P:glycoprotein catabolic process"/>
    <property type="evidence" value="ECO:0007669"/>
    <property type="project" value="TreeGrafter"/>
</dbReference>
<dbReference type="Proteomes" id="UP000033483">
    <property type="component" value="Unassembled WGS sequence"/>
</dbReference>
<dbReference type="GO" id="GO:0005829">
    <property type="term" value="C:cytosol"/>
    <property type="evidence" value="ECO:0007669"/>
    <property type="project" value="TreeGrafter"/>
</dbReference>
<keyword evidence="5" id="KW-1185">Reference proteome</keyword>
<comment type="caution">
    <text evidence="4">The sequence shown here is derived from an EMBL/GenBank/DDBJ whole genome shotgun (WGS) entry which is preliminary data.</text>
</comment>
<dbReference type="GO" id="GO:0005975">
    <property type="term" value="P:carbohydrate metabolic process"/>
    <property type="evidence" value="ECO:0007669"/>
    <property type="project" value="InterPro"/>
</dbReference>
<dbReference type="SUPFAM" id="SSF48208">
    <property type="entry name" value="Six-hairpin glycosidases"/>
    <property type="match status" value="1"/>
</dbReference>
<name>A0A0F4ZFG1_9PEZI</name>
<dbReference type="Pfam" id="PF17678">
    <property type="entry name" value="Glyco_hydro_92N"/>
    <property type="match status" value="1"/>
</dbReference>